<protein>
    <submittedName>
        <fullName evidence="1">Uncharacterized protein</fullName>
    </submittedName>
</protein>
<evidence type="ECO:0000313" key="2">
    <source>
        <dbReference type="Proteomes" id="UP001055811"/>
    </source>
</evidence>
<comment type="caution">
    <text evidence="1">The sequence shown here is derived from an EMBL/GenBank/DDBJ whole genome shotgun (WGS) entry which is preliminary data.</text>
</comment>
<evidence type="ECO:0000313" key="1">
    <source>
        <dbReference type="EMBL" id="KAI3701153.1"/>
    </source>
</evidence>
<keyword evidence="2" id="KW-1185">Reference proteome</keyword>
<accession>A0ACB8ZUJ5</accession>
<gene>
    <name evidence="1" type="ORF">L2E82_45798</name>
</gene>
<proteinExistence type="predicted"/>
<organism evidence="1 2">
    <name type="scientific">Cichorium intybus</name>
    <name type="common">Chicory</name>
    <dbReference type="NCBI Taxonomy" id="13427"/>
    <lineage>
        <taxon>Eukaryota</taxon>
        <taxon>Viridiplantae</taxon>
        <taxon>Streptophyta</taxon>
        <taxon>Embryophyta</taxon>
        <taxon>Tracheophyta</taxon>
        <taxon>Spermatophyta</taxon>
        <taxon>Magnoliopsida</taxon>
        <taxon>eudicotyledons</taxon>
        <taxon>Gunneridae</taxon>
        <taxon>Pentapetalae</taxon>
        <taxon>asterids</taxon>
        <taxon>campanulids</taxon>
        <taxon>Asterales</taxon>
        <taxon>Asteraceae</taxon>
        <taxon>Cichorioideae</taxon>
        <taxon>Cichorieae</taxon>
        <taxon>Cichoriinae</taxon>
        <taxon>Cichorium</taxon>
    </lineage>
</organism>
<sequence>MSLKKQTHTNSGKSLSMYQAKTACNKTLLIRRLVNHKLRSGTSKAENTSQFQGLVNHLSSAEWVLKDEEQAILLLSSLPDHWETLVVTLSNSAPGGKVTMEMVTDALMNEEARRKEAGTD</sequence>
<reference evidence="2" key="1">
    <citation type="journal article" date="2022" name="Mol. Ecol. Resour.">
        <title>The genomes of chicory, endive, great burdock and yacon provide insights into Asteraceae palaeo-polyploidization history and plant inulin production.</title>
        <authorList>
            <person name="Fan W."/>
            <person name="Wang S."/>
            <person name="Wang H."/>
            <person name="Wang A."/>
            <person name="Jiang F."/>
            <person name="Liu H."/>
            <person name="Zhao H."/>
            <person name="Xu D."/>
            <person name="Zhang Y."/>
        </authorList>
    </citation>
    <scope>NUCLEOTIDE SEQUENCE [LARGE SCALE GENOMIC DNA]</scope>
    <source>
        <strain evidence="2">cv. Punajuju</strain>
    </source>
</reference>
<dbReference type="EMBL" id="CM042016">
    <property type="protein sequence ID" value="KAI3701153.1"/>
    <property type="molecule type" value="Genomic_DNA"/>
</dbReference>
<dbReference type="Proteomes" id="UP001055811">
    <property type="component" value="Linkage Group LG08"/>
</dbReference>
<reference evidence="1 2" key="2">
    <citation type="journal article" date="2022" name="Mol. Ecol. Resour.">
        <title>The genomes of chicory, endive, great burdock and yacon provide insights into Asteraceae paleo-polyploidization history and plant inulin production.</title>
        <authorList>
            <person name="Fan W."/>
            <person name="Wang S."/>
            <person name="Wang H."/>
            <person name="Wang A."/>
            <person name="Jiang F."/>
            <person name="Liu H."/>
            <person name="Zhao H."/>
            <person name="Xu D."/>
            <person name="Zhang Y."/>
        </authorList>
    </citation>
    <scope>NUCLEOTIDE SEQUENCE [LARGE SCALE GENOMIC DNA]</scope>
    <source>
        <strain evidence="2">cv. Punajuju</strain>
        <tissue evidence="1">Leaves</tissue>
    </source>
</reference>
<name>A0ACB8ZUJ5_CICIN</name>